<reference evidence="8 9" key="1">
    <citation type="submission" date="2019-09" db="EMBL/GenBank/DDBJ databases">
        <title>Bird 10,000 Genomes (B10K) Project - Family phase.</title>
        <authorList>
            <person name="Zhang G."/>
        </authorList>
    </citation>
    <scope>NUCLEOTIDE SEQUENCE [LARGE SCALE GENOMIC DNA]</scope>
    <source>
        <strain evidence="8">B10K-DU-001-47</strain>
        <tissue evidence="8">Muscle</tissue>
    </source>
</reference>
<dbReference type="GO" id="GO:0016787">
    <property type="term" value="F:hydrolase activity"/>
    <property type="evidence" value="ECO:0007669"/>
    <property type="project" value="UniProtKB-KW"/>
</dbReference>
<evidence type="ECO:0000256" key="3">
    <source>
        <dbReference type="ARBA" id="ARBA00022722"/>
    </source>
</evidence>
<evidence type="ECO:0000313" key="9">
    <source>
        <dbReference type="Proteomes" id="UP000537039"/>
    </source>
</evidence>
<evidence type="ECO:0000256" key="5">
    <source>
        <dbReference type="ARBA" id="ARBA00022801"/>
    </source>
</evidence>
<feature type="domain" description="Reverse transcriptase thumb" evidence="7">
    <location>
        <begin position="21"/>
        <end position="62"/>
    </location>
</feature>
<keyword evidence="2" id="KW-0548">Nucleotidyltransferase</keyword>
<keyword evidence="5" id="KW-0378">Hydrolase</keyword>
<dbReference type="InterPro" id="IPR010661">
    <property type="entry name" value="RVT_thumb"/>
</dbReference>
<dbReference type="GO" id="GO:0004519">
    <property type="term" value="F:endonuclease activity"/>
    <property type="evidence" value="ECO:0007669"/>
    <property type="project" value="UniProtKB-KW"/>
</dbReference>
<evidence type="ECO:0000313" key="8">
    <source>
        <dbReference type="EMBL" id="NXJ36680.1"/>
    </source>
</evidence>
<keyword evidence="3" id="KW-0540">Nuclease</keyword>
<protein>
    <submittedName>
        <fullName evidence="8">POK6 protein</fullName>
    </submittedName>
</protein>
<evidence type="ECO:0000259" key="7">
    <source>
        <dbReference type="Pfam" id="PF06817"/>
    </source>
</evidence>
<dbReference type="GO" id="GO:0003964">
    <property type="term" value="F:RNA-directed DNA polymerase activity"/>
    <property type="evidence" value="ECO:0007669"/>
    <property type="project" value="UniProtKB-KW"/>
</dbReference>
<accession>A0A7L0AT56</accession>
<evidence type="ECO:0000256" key="6">
    <source>
        <dbReference type="ARBA" id="ARBA00022918"/>
    </source>
</evidence>
<dbReference type="EMBL" id="VXAE01008011">
    <property type="protein sequence ID" value="NXJ36680.1"/>
    <property type="molecule type" value="Genomic_DNA"/>
</dbReference>
<keyword evidence="6" id="KW-0695">RNA-directed DNA polymerase</keyword>
<keyword evidence="4" id="KW-0255">Endonuclease</keyword>
<dbReference type="AlphaFoldDB" id="A0A7L0AT56"/>
<evidence type="ECO:0000256" key="1">
    <source>
        <dbReference type="ARBA" id="ARBA00022679"/>
    </source>
</evidence>
<evidence type="ECO:0000256" key="4">
    <source>
        <dbReference type="ARBA" id="ARBA00022759"/>
    </source>
</evidence>
<dbReference type="InterPro" id="IPR043128">
    <property type="entry name" value="Rev_trsase/Diguanyl_cyclase"/>
</dbReference>
<dbReference type="InterPro" id="IPR043502">
    <property type="entry name" value="DNA/RNA_pol_sf"/>
</dbReference>
<sequence>LKYLGVRISPTQVKAQAIRFQRDVKTLHDVQALTGTIQWLRGIIPIPLDWMQPLYSLLQGTQPWEP</sequence>
<feature type="non-terminal residue" evidence="8">
    <location>
        <position position="1"/>
    </location>
</feature>
<gene>
    <name evidence="8" type="primary">Ervk6</name>
    <name evidence="8" type="ORF">CICMAG_R14563</name>
</gene>
<comment type="caution">
    <text evidence="8">The sequence shown here is derived from an EMBL/GenBank/DDBJ whole genome shotgun (WGS) entry which is preliminary data.</text>
</comment>
<dbReference type="SUPFAM" id="SSF56672">
    <property type="entry name" value="DNA/RNA polymerases"/>
    <property type="match status" value="1"/>
</dbReference>
<name>A0A7L0AT56_9AVES</name>
<proteinExistence type="predicted"/>
<dbReference type="Proteomes" id="UP000537039">
    <property type="component" value="Unassembled WGS sequence"/>
</dbReference>
<organism evidence="8 9">
    <name type="scientific">Ciconia maguari</name>
    <dbReference type="NCBI Taxonomy" id="52777"/>
    <lineage>
        <taxon>Eukaryota</taxon>
        <taxon>Metazoa</taxon>
        <taxon>Chordata</taxon>
        <taxon>Craniata</taxon>
        <taxon>Vertebrata</taxon>
        <taxon>Euteleostomi</taxon>
        <taxon>Archelosauria</taxon>
        <taxon>Archosauria</taxon>
        <taxon>Dinosauria</taxon>
        <taxon>Saurischia</taxon>
        <taxon>Theropoda</taxon>
        <taxon>Coelurosauria</taxon>
        <taxon>Aves</taxon>
        <taxon>Neognathae</taxon>
        <taxon>Neoaves</taxon>
        <taxon>Aequornithes</taxon>
        <taxon>Ciconiiformes</taxon>
        <taxon>Ciconiidae</taxon>
        <taxon>Ciconia</taxon>
    </lineage>
</organism>
<keyword evidence="1" id="KW-0808">Transferase</keyword>
<feature type="non-terminal residue" evidence="8">
    <location>
        <position position="66"/>
    </location>
</feature>
<dbReference type="Pfam" id="PF06817">
    <property type="entry name" value="RVT_thumb"/>
    <property type="match status" value="1"/>
</dbReference>
<dbReference type="Gene3D" id="3.30.70.270">
    <property type="match status" value="1"/>
</dbReference>
<dbReference type="PANTHER" id="PTHR41694:SF5">
    <property type="entry name" value="RIBONUCLEASE H"/>
    <property type="match status" value="1"/>
</dbReference>
<dbReference type="PANTHER" id="PTHR41694">
    <property type="entry name" value="ENDOGENOUS RETROVIRUS GROUP K MEMBER POL PROTEIN"/>
    <property type="match status" value="1"/>
</dbReference>
<keyword evidence="9" id="KW-1185">Reference proteome</keyword>
<evidence type="ECO:0000256" key="2">
    <source>
        <dbReference type="ARBA" id="ARBA00022695"/>
    </source>
</evidence>